<accession>A0A0F8YHI6</accession>
<comment type="caution">
    <text evidence="1">The sequence shown here is derived from an EMBL/GenBank/DDBJ whole genome shotgun (WGS) entry which is preliminary data.</text>
</comment>
<dbReference type="AlphaFoldDB" id="A0A0F8YHI6"/>
<feature type="non-terminal residue" evidence="1">
    <location>
        <position position="1"/>
    </location>
</feature>
<reference evidence="1" key="1">
    <citation type="journal article" date="2015" name="Nature">
        <title>Complex archaea that bridge the gap between prokaryotes and eukaryotes.</title>
        <authorList>
            <person name="Spang A."/>
            <person name="Saw J.H."/>
            <person name="Jorgensen S.L."/>
            <person name="Zaremba-Niedzwiedzka K."/>
            <person name="Martijn J."/>
            <person name="Lind A.E."/>
            <person name="van Eijk R."/>
            <person name="Schleper C."/>
            <person name="Guy L."/>
            <person name="Ettema T.J."/>
        </authorList>
    </citation>
    <scope>NUCLEOTIDE SEQUENCE</scope>
</reference>
<organism evidence="1">
    <name type="scientific">marine sediment metagenome</name>
    <dbReference type="NCBI Taxonomy" id="412755"/>
    <lineage>
        <taxon>unclassified sequences</taxon>
        <taxon>metagenomes</taxon>
        <taxon>ecological metagenomes</taxon>
    </lineage>
</organism>
<evidence type="ECO:0000313" key="1">
    <source>
        <dbReference type="EMBL" id="KKK80857.1"/>
    </source>
</evidence>
<dbReference type="EMBL" id="LAZR01053387">
    <property type="protein sequence ID" value="KKK80857.1"/>
    <property type="molecule type" value="Genomic_DNA"/>
</dbReference>
<name>A0A0F8YHI6_9ZZZZ</name>
<proteinExistence type="predicted"/>
<protein>
    <submittedName>
        <fullName evidence="1">Uncharacterized protein</fullName>
    </submittedName>
</protein>
<sequence length="193" mass="21671">KMRGQFFDKLIDGPRARETINDEDGLDNGSRQRIRNLGSFNFTITKNVLSWLHDDEAQNLSVQLGKINVASKIVHFVMGYNDEKADAPEPGEILNWKRTDPKLLLQIRVILERRGKAGLEQDFTLKSDSDGLFIDAWDEDALGTKPLLAELSAVSSAETYAIVAPVVDKLNDLAWYTTSSWQELLPNDRIVGV</sequence>
<gene>
    <name evidence="1" type="ORF">LCGC14_2819280</name>
</gene>